<reference evidence="8 9" key="1">
    <citation type="submission" date="2023-06" db="EMBL/GenBank/DDBJ databases">
        <title>Five Gram-positive bacteria isolated from mangrove sediments in Shenzhen, Guangdong, China.</title>
        <authorList>
            <person name="Yu S."/>
            <person name="Zheng W."/>
            <person name="Huang Y."/>
        </authorList>
    </citation>
    <scope>NUCLEOTIDE SEQUENCE [LARGE SCALE GENOMIC DNA]</scope>
    <source>
        <strain evidence="8 9">SaN35-3</strain>
    </source>
</reference>
<evidence type="ECO:0000259" key="7">
    <source>
        <dbReference type="Pfam" id="PF09335"/>
    </source>
</evidence>
<comment type="subcellular location">
    <subcellularLocation>
        <location evidence="1 6">Cell membrane</location>
        <topology evidence="1 6">Multi-pass membrane protein</topology>
    </subcellularLocation>
</comment>
<evidence type="ECO:0000256" key="5">
    <source>
        <dbReference type="ARBA" id="ARBA00023136"/>
    </source>
</evidence>
<feature type="transmembrane region" description="Helical" evidence="6">
    <location>
        <begin position="109"/>
        <end position="131"/>
    </location>
</feature>
<organism evidence="8 9">
    <name type="scientific">Bacillus carboniphilus</name>
    <dbReference type="NCBI Taxonomy" id="86663"/>
    <lineage>
        <taxon>Bacteria</taxon>
        <taxon>Bacillati</taxon>
        <taxon>Bacillota</taxon>
        <taxon>Bacilli</taxon>
        <taxon>Bacillales</taxon>
        <taxon>Bacillaceae</taxon>
        <taxon>Bacillus</taxon>
    </lineage>
</organism>
<protein>
    <recommendedName>
        <fullName evidence="6">TVP38/TMEM64 family membrane protein</fullName>
    </recommendedName>
</protein>
<dbReference type="RefSeq" id="WP_226539051.1">
    <property type="nucleotide sequence ID" value="NZ_CP129013.1"/>
</dbReference>
<evidence type="ECO:0000256" key="1">
    <source>
        <dbReference type="ARBA" id="ARBA00004651"/>
    </source>
</evidence>
<evidence type="ECO:0000313" key="8">
    <source>
        <dbReference type="EMBL" id="WLR44223.1"/>
    </source>
</evidence>
<dbReference type="PANTHER" id="PTHR12677">
    <property type="entry name" value="GOLGI APPARATUS MEMBRANE PROTEIN TVP38-RELATED"/>
    <property type="match status" value="1"/>
</dbReference>
<evidence type="ECO:0000256" key="6">
    <source>
        <dbReference type="RuleBase" id="RU366058"/>
    </source>
</evidence>
<feature type="domain" description="VTT" evidence="7">
    <location>
        <begin position="44"/>
        <end position="161"/>
    </location>
</feature>
<evidence type="ECO:0000256" key="3">
    <source>
        <dbReference type="ARBA" id="ARBA00022692"/>
    </source>
</evidence>
<dbReference type="Proteomes" id="UP001197974">
    <property type="component" value="Chromosome"/>
</dbReference>
<sequence length="204" mass="23104">MDINSIFDFITIENIEKILQEYRALGPLAGILITMLEAFLPILPLFLFIVANVNSFGLWGGFLVSWLGGCIGAIIVFLLVRKFGQERFFQFIQKHRSIKKMMNWVEQHGFGPLFIMLCFPFTPAAAVNIVAGLSKISIWQFMLAVCSGKLVMFFMVSFIGYDFFSLIENPIKTVIAVVAIILLWLIGKQIERRLNQSLSVNKGE</sequence>
<evidence type="ECO:0000313" key="9">
    <source>
        <dbReference type="Proteomes" id="UP001197974"/>
    </source>
</evidence>
<comment type="similarity">
    <text evidence="6">Belongs to the TVP38/TMEM64 family.</text>
</comment>
<feature type="transmembrane region" description="Helical" evidence="6">
    <location>
        <begin position="56"/>
        <end position="80"/>
    </location>
</feature>
<dbReference type="InterPro" id="IPR015414">
    <property type="entry name" value="TMEM64"/>
</dbReference>
<feature type="transmembrane region" description="Helical" evidence="6">
    <location>
        <begin position="173"/>
        <end position="190"/>
    </location>
</feature>
<dbReference type="Pfam" id="PF09335">
    <property type="entry name" value="VTT_dom"/>
    <property type="match status" value="1"/>
</dbReference>
<accession>A0ABY9K0W1</accession>
<dbReference type="EMBL" id="CP129013">
    <property type="protein sequence ID" value="WLR44223.1"/>
    <property type="molecule type" value="Genomic_DNA"/>
</dbReference>
<keyword evidence="5 6" id="KW-0472">Membrane</keyword>
<evidence type="ECO:0000256" key="4">
    <source>
        <dbReference type="ARBA" id="ARBA00022989"/>
    </source>
</evidence>
<gene>
    <name evidence="8" type="ORF">LC087_01280</name>
</gene>
<dbReference type="PANTHER" id="PTHR12677:SF55">
    <property type="entry name" value="UNDECAPRENYL PHOSPHATE TRANSPORTER SAOUHSC_00901-RELATED"/>
    <property type="match status" value="1"/>
</dbReference>
<dbReference type="InterPro" id="IPR032816">
    <property type="entry name" value="VTT_dom"/>
</dbReference>
<keyword evidence="9" id="KW-1185">Reference proteome</keyword>
<keyword evidence="4 6" id="KW-1133">Transmembrane helix</keyword>
<name>A0ABY9K0W1_9BACI</name>
<feature type="transmembrane region" description="Helical" evidence="6">
    <location>
        <begin position="25"/>
        <end position="50"/>
    </location>
</feature>
<evidence type="ECO:0000256" key="2">
    <source>
        <dbReference type="ARBA" id="ARBA00022475"/>
    </source>
</evidence>
<keyword evidence="3 6" id="KW-0812">Transmembrane</keyword>
<feature type="transmembrane region" description="Helical" evidence="6">
    <location>
        <begin position="137"/>
        <end position="161"/>
    </location>
</feature>
<proteinExistence type="inferred from homology"/>
<keyword evidence="2 6" id="KW-1003">Cell membrane</keyword>